<name>A0A2G8JHU1_STIJA</name>
<evidence type="ECO:0000313" key="2">
    <source>
        <dbReference type="EMBL" id="PIK35334.1"/>
    </source>
</evidence>
<sequence length="97" mass="10779">MYSSREVKSRSAKAKRQRTRKSGVSLMSAHCRWQQFKSAGGWTHSELALHLMDIHEKFCGTGCSAKHSTSKIKSIVDAESTVVASYNPVGNYICKQS</sequence>
<feature type="non-terminal residue" evidence="2">
    <location>
        <position position="97"/>
    </location>
</feature>
<accession>A0A2G8JHU1</accession>
<organism evidence="2 3">
    <name type="scientific">Stichopus japonicus</name>
    <name type="common">Sea cucumber</name>
    <dbReference type="NCBI Taxonomy" id="307972"/>
    <lineage>
        <taxon>Eukaryota</taxon>
        <taxon>Metazoa</taxon>
        <taxon>Echinodermata</taxon>
        <taxon>Eleutherozoa</taxon>
        <taxon>Echinozoa</taxon>
        <taxon>Holothuroidea</taxon>
        <taxon>Aspidochirotacea</taxon>
        <taxon>Aspidochirotida</taxon>
        <taxon>Stichopodidae</taxon>
        <taxon>Apostichopus</taxon>
    </lineage>
</organism>
<comment type="caution">
    <text evidence="2">The sequence shown here is derived from an EMBL/GenBank/DDBJ whole genome shotgun (WGS) entry which is preliminary data.</text>
</comment>
<dbReference type="AlphaFoldDB" id="A0A2G8JHU1"/>
<gene>
    <name evidence="2" type="ORF">BSL78_27846</name>
</gene>
<dbReference type="Proteomes" id="UP000230750">
    <property type="component" value="Unassembled WGS sequence"/>
</dbReference>
<evidence type="ECO:0000256" key="1">
    <source>
        <dbReference type="SAM" id="MobiDB-lite"/>
    </source>
</evidence>
<keyword evidence="3" id="KW-1185">Reference proteome</keyword>
<dbReference type="EMBL" id="MRZV01001927">
    <property type="protein sequence ID" value="PIK35334.1"/>
    <property type="molecule type" value="Genomic_DNA"/>
</dbReference>
<feature type="region of interest" description="Disordered" evidence="1">
    <location>
        <begin position="1"/>
        <end position="25"/>
    </location>
</feature>
<proteinExistence type="predicted"/>
<feature type="compositionally biased region" description="Basic residues" evidence="1">
    <location>
        <begin position="10"/>
        <end position="21"/>
    </location>
</feature>
<reference evidence="2 3" key="1">
    <citation type="journal article" date="2017" name="PLoS Biol.">
        <title>The sea cucumber genome provides insights into morphological evolution and visceral regeneration.</title>
        <authorList>
            <person name="Zhang X."/>
            <person name="Sun L."/>
            <person name="Yuan J."/>
            <person name="Sun Y."/>
            <person name="Gao Y."/>
            <person name="Zhang L."/>
            <person name="Li S."/>
            <person name="Dai H."/>
            <person name="Hamel J.F."/>
            <person name="Liu C."/>
            <person name="Yu Y."/>
            <person name="Liu S."/>
            <person name="Lin W."/>
            <person name="Guo K."/>
            <person name="Jin S."/>
            <person name="Xu P."/>
            <person name="Storey K.B."/>
            <person name="Huan P."/>
            <person name="Zhang T."/>
            <person name="Zhou Y."/>
            <person name="Zhang J."/>
            <person name="Lin C."/>
            <person name="Li X."/>
            <person name="Xing L."/>
            <person name="Huo D."/>
            <person name="Sun M."/>
            <person name="Wang L."/>
            <person name="Mercier A."/>
            <person name="Li F."/>
            <person name="Yang H."/>
            <person name="Xiang J."/>
        </authorList>
    </citation>
    <scope>NUCLEOTIDE SEQUENCE [LARGE SCALE GENOMIC DNA]</scope>
    <source>
        <strain evidence="2">Shaxun</strain>
        <tissue evidence="2">Muscle</tissue>
    </source>
</reference>
<evidence type="ECO:0000313" key="3">
    <source>
        <dbReference type="Proteomes" id="UP000230750"/>
    </source>
</evidence>
<protein>
    <submittedName>
        <fullName evidence="2">Uncharacterized protein</fullName>
    </submittedName>
</protein>